<evidence type="ECO:0000313" key="2">
    <source>
        <dbReference type="EMBL" id="WBO63624.1"/>
    </source>
</evidence>
<reference evidence="2 3" key="1">
    <citation type="submission" date="2022-12" db="EMBL/GenBank/DDBJ databases">
        <authorList>
            <person name="Mo P."/>
        </authorList>
    </citation>
    <scope>NUCLEOTIDE SEQUENCE [LARGE SCALE GENOMIC DNA]</scope>
    <source>
        <strain evidence="2 3">HUAS 2-6</strain>
    </source>
</reference>
<dbReference type="InterPro" id="IPR011990">
    <property type="entry name" value="TPR-like_helical_dom_sf"/>
</dbReference>
<protein>
    <submittedName>
        <fullName evidence="2">Tetratricopeptide repeat protein</fullName>
    </submittedName>
</protein>
<feature type="region of interest" description="Disordered" evidence="1">
    <location>
        <begin position="368"/>
        <end position="388"/>
    </location>
</feature>
<feature type="region of interest" description="Disordered" evidence="1">
    <location>
        <begin position="529"/>
        <end position="652"/>
    </location>
</feature>
<evidence type="ECO:0000313" key="3">
    <source>
        <dbReference type="Proteomes" id="UP001212326"/>
    </source>
</evidence>
<name>A0ABY7NZG1_9ACTN</name>
<dbReference type="SUPFAM" id="SSF48452">
    <property type="entry name" value="TPR-like"/>
    <property type="match status" value="1"/>
</dbReference>
<dbReference type="Proteomes" id="UP001212326">
    <property type="component" value="Chromosome"/>
</dbReference>
<gene>
    <name evidence="2" type="ORF">O1G22_12685</name>
</gene>
<proteinExistence type="predicted"/>
<organism evidence="2 3">
    <name type="scientific">Streptomyces camelliae</name>
    <dbReference type="NCBI Taxonomy" id="3004093"/>
    <lineage>
        <taxon>Bacteria</taxon>
        <taxon>Bacillati</taxon>
        <taxon>Actinomycetota</taxon>
        <taxon>Actinomycetes</taxon>
        <taxon>Kitasatosporales</taxon>
        <taxon>Streptomycetaceae</taxon>
        <taxon>Streptomyces</taxon>
    </lineage>
</organism>
<feature type="compositionally biased region" description="Low complexity" evidence="1">
    <location>
        <begin position="554"/>
        <end position="573"/>
    </location>
</feature>
<accession>A0ABY7NZG1</accession>
<evidence type="ECO:0000256" key="1">
    <source>
        <dbReference type="SAM" id="MobiDB-lite"/>
    </source>
</evidence>
<dbReference type="Gene3D" id="1.25.40.10">
    <property type="entry name" value="Tetratricopeptide repeat domain"/>
    <property type="match status" value="1"/>
</dbReference>
<feature type="compositionally biased region" description="Pro residues" evidence="1">
    <location>
        <begin position="375"/>
        <end position="385"/>
    </location>
</feature>
<sequence length="1100" mass="117631">MGEITDFEALRRAMAENSEQPEGPARNARAEQLLADAERLGIPLAVIEALGHQLKVYNYSSEKDRMFVPFARLLRMWDERPEDFDAYETHALHWVFKWMSAGMLDQPHVPLASVEKWLGEMAHRYRLAGHSERAVHSAEFSVAAHIGDLARAERAYDAWLAADRDEMADCHACELHGQGEWQVTRGRDAEALELWRPVLEGEFTCAHEPHTVLASSLVPLLRLGRVDEARAHHLRGFRLVRPMESMRAAYADHVEFCALTGNEARGLELLAERPAYFTDTGHPRSRLDFLAVVTLLMDRLTELGLGGRRVPGPAGRSWTADELGAHARVETLELAERFDRRNGTSYVGDRARARMARRPLVDRLPLGVRTTRTAPAPPQAPPPPESSDLATRLAEARHLSETLRPHALEAWAAVAQAAEDAELSPRDRAEIADHEAMARGPEGIELFERAAALYAEAGDPGEALAARARGAYVRALTGEVDAALTTVTALYDEILALYADEGTGVRQTASVVMSRARILMRGVHEGTVFEPAAAGTTPDGSAPAGPTSGRPEPAEAAPEGTESDQPAPRQGEPGPEEAGPEQPAPGSTRADGTAADQRAPRQSEPEPGQEAAGTQWPVPEDAGPDGTTGGRPAPRQSEPEPGQEAAGTQWPVYGGGGVDAAALAEQAVREVIALVGGCDAQDVRLAARAAEARGMLGELAGLRGDAGRAAALFREAVGAYIDAGLPWFAVEYEVQVASLAHQAGDAAGAERALRSALEHGGPYVEPVGRAQLHLQLAEVVGGRGEVVEAAEHALQAAHWADEAGESGTLGAWARQQLGGFLLRQGRCAEAAEVLESALTELSAETHGDGAVVQALWWLGDCLGELGDHRAAAERRLRAAEFARHWPEQQDHATLAHLAAESLGHAGLLAEAEQAYARAGELWRALGNPQFLVRSLRARAWLALREGAGAESGRALMADAVRTCEDALAAAADPVAREELTAELGTTHRQFGDLLARSATEEADEEDTEGAEDGLIQGAFEAALGHMDRAAALFGTLGADGLHSRTGAELAAGWLEANLGRPAEAITRARAVLAAYEDAGDEDATVRERRTEATQMLGLED</sequence>
<dbReference type="RefSeq" id="WP_270081461.1">
    <property type="nucleotide sequence ID" value="NZ_CP115300.1"/>
</dbReference>
<dbReference type="EMBL" id="CP115300">
    <property type="protein sequence ID" value="WBO63624.1"/>
    <property type="molecule type" value="Genomic_DNA"/>
</dbReference>
<keyword evidence="3" id="KW-1185">Reference proteome</keyword>